<dbReference type="RefSeq" id="WP_045669990.1">
    <property type="nucleotide sequence ID" value="NZ_CP011058.1"/>
</dbReference>
<sequence>MIDMHTHILPGVDDGAEDWEQAEALARAAAAEGITDIIATPHHEDGKFWNPHEEVLGHVQQLNARLQEAGIAIRIHKGQEIRVHKELLANLEKRELATLAGTSYLLLEMPSGEIPKQMGDLIYELNLMNLRPVIAHPERNAEVVRSPDKLQELIDIGAYGQVTTHSLLGGFGRGIEKAAWSLCRNGLIHLVSSDAHQLKWRGFRLKEAYEQISERMGDNQAAYYRGNAARLLRDEELLPAQPAADTAAGQSGWGRLRGWLQRGGG</sequence>
<name>A0A0D5NHV0_9BACL</name>
<dbReference type="UniPathway" id="UPA00934"/>
<dbReference type="STRING" id="1126833.VN24_08215"/>
<evidence type="ECO:0000256" key="3">
    <source>
        <dbReference type="ARBA" id="ARBA00022912"/>
    </source>
</evidence>
<dbReference type="PANTHER" id="PTHR39181">
    <property type="entry name" value="TYROSINE-PROTEIN PHOSPHATASE YWQE"/>
    <property type="match status" value="1"/>
</dbReference>
<evidence type="ECO:0000313" key="6">
    <source>
        <dbReference type="EMBL" id="AJY74557.1"/>
    </source>
</evidence>
<keyword evidence="7" id="KW-1185">Reference proteome</keyword>
<dbReference type="Pfam" id="PF19567">
    <property type="entry name" value="CpsB_CapC"/>
    <property type="match status" value="1"/>
</dbReference>
<proteinExistence type="inferred from homology"/>
<dbReference type="Proteomes" id="UP000032633">
    <property type="component" value="Chromosome"/>
</dbReference>
<dbReference type="OrthoDB" id="9788539at2"/>
<keyword evidence="3 5" id="KW-0904">Protein phosphatase</keyword>
<keyword evidence="2 5" id="KW-0378">Hydrolase</keyword>
<dbReference type="InterPro" id="IPR016667">
    <property type="entry name" value="Caps_polysacc_synth_CpsB/CapC"/>
</dbReference>
<evidence type="ECO:0000256" key="2">
    <source>
        <dbReference type="ARBA" id="ARBA00022801"/>
    </source>
</evidence>
<dbReference type="PATRIC" id="fig|1126833.4.peg.1814"/>
<dbReference type="KEGG" id="pbj:VN24_08215"/>
<reference evidence="7" key="2">
    <citation type="submission" date="2015-03" db="EMBL/GenBank/DDBJ databases">
        <title>Genome sequence of Paenibacillus beijingensis strain DSM 24997T.</title>
        <authorList>
            <person name="Kwak Y."/>
            <person name="Shin J.-H."/>
        </authorList>
    </citation>
    <scope>NUCLEOTIDE SEQUENCE [LARGE SCALE GENOMIC DNA]</scope>
    <source>
        <strain evidence="7">DSM 24997</strain>
    </source>
</reference>
<dbReference type="EC" id="3.1.3.48" evidence="5"/>
<evidence type="ECO:0000313" key="7">
    <source>
        <dbReference type="Proteomes" id="UP000032633"/>
    </source>
</evidence>
<evidence type="ECO:0000256" key="5">
    <source>
        <dbReference type="PIRNR" id="PIRNR016557"/>
    </source>
</evidence>
<evidence type="ECO:0000256" key="1">
    <source>
        <dbReference type="ARBA" id="ARBA00005750"/>
    </source>
</evidence>
<dbReference type="SUPFAM" id="SSF51556">
    <property type="entry name" value="Metallo-dependent hydrolases"/>
    <property type="match status" value="1"/>
</dbReference>
<dbReference type="InterPro" id="IPR032466">
    <property type="entry name" value="Metal_Hydrolase"/>
</dbReference>
<dbReference type="PANTHER" id="PTHR39181:SF1">
    <property type="entry name" value="TYROSINE-PROTEIN PHOSPHATASE YWQE"/>
    <property type="match status" value="1"/>
</dbReference>
<dbReference type="AlphaFoldDB" id="A0A0D5NHV0"/>
<gene>
    <name evidence="6" type="ORF">VN24_08215</name>
</gene>
<dbReference type="GO" id="GO:0045227">
    <property type="term" value="P:capsule polysaccharide biosynthetic process"/>
    <property type="evidence" value="ECO:0007669"/>
    <property type="project" value="UniProtKB-UniPathway"/>
</dbReference>
<dbReference type="GO" id="GO:0004725">
    <property type="term" value="F:protein tyrosine phosphatase activity"/>
    <property type="evidence" value="ECO:0007669"/>
    <property type="project" value="UniProtKB-UniRule"/>
</dbReference>
<dbReference type="HOGENOM" id="CLU_085966_1_0_9"/>
<reference evidence="6 7" key="1">
    <citation type="journal article" date="2015" name="J. Biotechnol.">
        <title>Complete genome sequence of Paenibacillus beijingensis 7188(T) (=DSM 24997(T)), a novel rhizobacterium from jujube garden soil.</title>
        <authorList>
            <person name="Kwak Y."/>
            <person name="Shin J.H."/>
        </authorList>
    </citation>
    <scope>NUCLEOTIDE SEQUENCE [LARGE SCALE GENOMIC DNA]</scope>
    <source>
        <strain evidence="6 7">DSM 24997</strain>
    </source>
</reference>
<accession>A0A0D5NHV0</accession>
<evidence type="ECO:0000256" key="4">
    <source>
        <dbReference type="ARBA" id="ARBA00051722"/>
    </source>
</evidence>
<protein>
    <recommendedName>
        <fullName evidence="5">Tyrosine-protein phosphatase</fullName>
        <ecNumber evidence="5">3.1.3.48</ecNumber>
    </recommendedName>
</protein>
<comment type="catalytic activity">
    <reaction evidence="4 5">
        <text>O-phospho-L-tyrosyl-[protein] + H2O = L-tyrosyl-[protein] + phosphate</text>
        <dbReference type="Rhea" id="RHEA:10684"/>
        <dbReference type="Rhea" id="RHEA-COMP:10136"/>
        <dbReference type="Rhea" id="RHEA-COMP:20101"/>
        <dbReference type="ChEBI" id="CHEBI:15377"/>
        <dbReference type="ChEBI" id="CHEBI:43474"/>
        <dbReference type="ChEBI" id="CHEBI:46858"/>
        <dbReference type="ChEBI" id="CHEBI:61978"/>
        <dbReference type="EC" id="3.1.3.48"/>
    </reaction>
</comment>
<dbReference type="PIRSF" id="PIRSF016557">
    <property type="entry name" value="Caps_synth_CpsB"/>
    <property type="match status" value="1"/>
</dbReference>
<dbReference type="EMBL" id="CP011058">
    <property type="protein sequence ID" value="AJY74557.1"/>
    <property type="molecule type" value="Genomic_DNA"/>
</dbReference>
<comment type="similarity">
    <text evidence="1 5">Belongs to the metallo-dependent hydrolases superfamily. CpsB/CapC family.</text>
</comment>
<dbReference type="Gene3D" id="3.20.20.140">
    <property type="entry name" value="Metal-dependent hydrolases"/>
    <property type="match status" value="1"/>
</dbReference>
<organism evidence="6 7">
    <name type="scientific">Paenibacillus beijingensis</name>
    <dbReference type="NCBI Taxonomy" id="1126833"/>
    <lineage>
        <taxon>Bacteria</taxon>
        <taxon>Bacillati</taxon>
        <taxon>Bacillota</taxon>
        <taxon>Bacilli</taxon>
        <taxon>Bacillales</taxon>
        <taxon>Paenibacillaceae</taxon>
        <taxon>Paenibacillus</taxon>
    </lineage>
</organism>
<dbReference type="GO" id="GO:0030145">
    <property type="term" value="F:manganese ion binding"/>
    <property type="evidence" value="ECO:0007669"/>
    <property type="project" value="UniProtKB-UniRule"/>
</dbReference>